<proteinExistence type="predicted"/>
<name>A0A9D1ZQS2_9LACO</name>
<dbReference type="InterPro" id="IPR010330">
    <property type="entry name" value="CoiA_nuc"/>
</dbReference>
<reference evidence="2" key="2">
    <citation type="submission" date="2021-04" db="EMBL/GenBank/DDBJ databases">
        <authorList>
            <person name="Gilroy R."/>
        </authorList>
    </citation>
    <scope>NUCLEOTIDE SEQUENCE</scope>
    <source>
        <strain evidence="2">3204</strain>
    </source>
</reference>
<dbReference type="EMBL" id="DXCM01000034">
    <property type="protein sequence ID" value="HIY92409.1"/>
    <property type="molecule type" value="Genomic_DNA"/>
</dbReference>
<dbReference type="AlphaFoldDB" id="A0A9D1ZQS2"/>
<organism evidence="2 3">
    <name type="scientific">Candidatus Companilactobacillus pullicola</name>
    <dbReference type="NCBI Taxonomy" id="2838523"/>
    <lineage>
        <taxon>Bacteria</taxon>
        <taxon>Bacillati</taxon>
        <taxon>Bacillota</taxon>
        <taxon>Bacilli</taxon>
        <taxon>Lactobacillales</taxon>
        <taxon>Lactobacillaceae</taxon>
        <taxon>Companilactobacillus</taxon>
    </lineage>
</organism>
<dbReference type="Proteomes" id="UP000824013">
    <property type="component" value="Unassembled WGS sequence"/>
</dbReference>
<feature type="domain" description="Competence protein CoiA nuclease-like" evidence="1">
    <location>
        <begin position="59"/>
        <end position="193"/>
    </location>
</feature>
<evidence type="ECO:0000259" key="1">
    <source>
        <dbReference type="Pfam" id="PF06054"/>
    </source>
</evidence>
<comment type="caution">
    <text evidence="2">The sequence shown here is derived from an EMBL/GenBank/DDBJ whole genome shotgun (WGS) entry which is preliminary data.</text>
</comment>
<accession>A0A9D1ZQS2</accession>
<gene>
    <name evidence="2" type="ORF">H9820_05630</name>
</gene>
<evidence type="ECO:0000313" key="2">
    <source>
        <dbReference type="EMBL" id="HIY92409.1"/>
    </source>
</evidence>
<reference evidence="2" key="1">
    <citation type="journal article" date="2021" name="PeerJ">
        <title>Extensive microbial diversity within the chicken gut microbiome revealed by metagenomics and culture.</title>
        <authorList>
            <person name="Gilroy R."/>
            <person name="Ravi A."/>
            <person name="Getino M."/>
            <person name="Pursley I."/>
            <person name="Horton D.L."/>
            <person name="Alikhan N.F."/>
            <person name="Baker D."/>
            <person name="Gharbi K."/>
            <person name="Hall N."/>
            <person name="Watson M."/>
            <person name="Adriaenssens E.M."/>
            <person name="Foster-Nyarko E."/>
            <person name="Jarju S."/>
            <person name="Secka A."/>
            <person name="Antonio M."/>
            <person name="Oren A."/>
            <person name="Chaudhuri R.R."/>
            <person name="La Ragione R."/>
            <person name="Hildebrand F."/>
            <person name="Pallen M.J."/>
        </authorList>
    </citation>
    <scope>NUCLEOTIDE SEQUENCE</scope>
    <source>
        <strain evidence="2">3204</strain>
    </source>
</reference>
<dbReference type="Pfam" id="PF06054">
    <property type="entry name" value="CoiA_nuc"/>
    <property type="match status" value="1"/>
</dbReference>
<protein>
    <recommendedName>
        <fullName evidence="1">Competence protein CoiA nuclease-like domain-containing protein</fullName>
    </recommendedName>
</protein>
<evidence type="ECO:0000313" key="3">
    <source>
        <dbReference type="Proteomes" id="UP000824013"/>
    </source>
</evidence>
<sequence length="285" mass="34240">MKLYAALDKSGLLVYALKADKNNEYYCCRCKQKVKLITTASRVYFRHKNKCDNSINERLIHQKGKKLILDELSKLKPQFLEEETYLSRIKQRPDILVNKNFAVEYQCAKININLLSKRVKGYRIAGIKNIWILGGHYLKRRLGREHLKFITYNKTWKFYLLMLDSQQERLTLFYNIEFIGPFNTLTYQKKIFARDEFWKIFIFRPKEISKLEVTLSERWLNKIRRKSDSDSQKLKLNFYNTYKITVEDYLKEAIFEAEFPIFATPAWQRYCGQVPKRLKQPLLKK</sequence>